<sequence length="675" mass="74695">MNGKPYPGALDHIFDVGNNKKVGFCVDNFRQRDESVYSGWFLTHYHADHTVGIYKKWNHGPIYTNSITAALVRSKWGLKNNVLHELQYLQPYTIDGVKVIMLQANHCPGSSMFFFEAPNGETDLFTGDFRYDSDHPLCKSWRRLFEPTLTVTRLHIDTTFDSPKHCIPKQQLAIDKVVEIVEHLLDPSLGVRWLVVISTYTIGKERVLTAVAKATGVRIGVSTKVKYQMLQECLPKLHIPDYFTLDVTDTPVLLGQNTTGEAMNQIVMKYCGPDPSTEPKAYQDGLPYQYDRVAFIRPSGWEYTRGWERGKLKTSFINRGRDKRGVVFGVPYSEHCSYPEMVDFVKRVRPKNILLTLKPSKKESDAYVAQHFHPHMDHSENRATIDPFLKQAERQRELMGRVKERERDREGSDAESGPPGPAPAKPSSLTFDDGDGVQFRIVAPPVKAKGAKGAKVAKGASSRVAKGTPAKGTPAKGQTTPRFGVAHGESEGERERERPKKKLPASQRLANLPKIRFGRPSIPSSVDMDMDVDVVGTDIVGQTPKTSAAKGKTPRSLKAKGKTKGKGKGSSPPSAKRSPPKGVRGPTPSAASQGVLSRMLSGSHTQGYIPSAVSPTVKAIPKTKGKSKGNGRDTVREDEFDVETEEAEVVEFDCESEGSRPRPRAYSPSDVIDVD</sequence>
<protein>
    <recommendedName>
        <fullName evidence="7">Metallo-beta-lactamase domain-containing protein</fullName>
    </recommendedName>
</protein>
<feature type="compositionally biased region" description="Acidic residues" evidence="6">
    <location>
        <begin position="638"/>
        <end position="656"/>
    </location>
</feature>
<dbReference type="InterPro" id="IPR036866">
    <property type="entry name" value="RibonucZ/Hydroxyglut_hydro"/>
</dbReference>
<comment type="caution">
    <text evidence="8">The sequence shown here is derived from an EMBL/GenBank/DDBJ whole genome shotgun (WGS) entry which is preliminary data.</text>
</comment>
<reference evidence="8 9" key="1">
    <citation type="journal article" date="2018" name="PLoS ONE">
        <title>The draft genome of Kipferlia bialata reveals reductive genome evolution in fornicate parasites.</title>
        <authorList>
            <person name="Tanifuji G."/>
            <person name="Takabayashi S."/>
            <person name="Kume K."/>
            <person name="Takagi M."/>
            <person name="Nakayama T."/>
            <person name="Kamikawa R."/>
            <person name="Inagaki Y."/>
            <person name="Hashimoto T."/>
        </authorList>
    </citation>
    <scope>NUCLEOTIDE SEQUENCE [LARGE SCALE GENOMIC DNA]</scope>
    <source>
        <strain evidence="8">NY0173</strain>
    </source>
</reference>
<keyword evidence="5" id="KW-0539">Nucleus</keyword>
<gene>
    <name evidence="8" type="ORF">KIPB_006989</name>
</gene>
<dbReference type="AlphaFoldDB" id="A0A9K3CZC8"/>
<organism evidence="8 9">
    <name type="scientific">Kipferlia bialata</name>
    <dbReference type="NCBI Taxonomy" id="797122"/>
    <lineage>
        <taxon>Eukaryota</taxon>
        <taxon>Metamonada</taxon>
        <taxon>Carpediemonas-like organisms</taxon>
        <taxon>Kipferlia</taxon>
    </lineage>
</organism>
<dbReference type="InterPro" id="IPR011084">
    <property type="entry name" value="DRMBL"/>
</dbReference>
<feature type="compositionally biased region" description="Low complexity" evidence="6">
    <location>
        <begin position="447"/>
        <end position="460"/>
    </location>
</feature>
<dbReference type="SUPFAM" id="SSF56281">
    <property type="entry name" value="Metallo-hydrolase/oxidoreductase"/>
    <property type="match status" value="1"/>
</dbReference>
<dbReference type="GO" id="GO:0005634">
    <property type="term" value="C:nucleus"/>
    <property type="evidence" value="ECO:0007669"/>
    <property type="project" value="UniProtKB-SubCell"/>
</dbReference>
<proteinExistence type="inferred from homology"/>
<evidence type="ECO:0000313" key="9">
    <source>
        <dbReference type="Proteomes" id="UP000265618"/>
    </source>
</evidence>
<feature type="region of interest" description="Disordered" evidence="6">
    <location>
        <begin position="400"/>
        <end position="435"/>
    </location>
</feature>
<dbReference type="GO" id="GO:0036297">
    <property type="term" value="P:interstrand cross-link repair"/>
    <property type="evidence" value="ECO:0007669"/>
    <property type="project" value="TreeGrafter"/>
</dbReference>
<keyword evidence="4" id="KW-0234">DNA repair</keyword>
<evidence type="ECO:0000256" key="5">
    <source>
        <dbReference type="ARBA" id="ARBA00023242"/>
    </source>
</evidence>
<evidence type="ECO:0000256" key="2">
    <source>
        <dbReference type="ARBA" id="ARBA00010304"/>
    </source>
</evidence>
<dbReference type="SMART" id="SM00849">
    <property type="entry name" value="Lactamase_B"/>
    <property type="match status" value="1"/>
</dbReference>
<dbReference type="Proteomes" id="UP000265618">
    <property type="component" value="Unassembled WGS sequence"/>
</dbReference>
<feature type="domain" description="Metallo-beta-lactamase" evidence="7">
    <location>
        <begin position="4"/>
        <end position="165"/>
    </location>
</feature>
<dbReference type="PANTHER" id="PTHR23240">
    <property type="entry name" value="DNA CROSS-LINK REPAIR PROTEIN PSO2/SNM1-RELATED"/>
    <property type="match status" value="1"/>
</dbReference>
<comment type="similarity">
    <text evidence="2">Belongs to the DNA repair metallo-beta-lactamase (DRMBL) family.</text>
</comment>
<dbReference type="GO" id="GO:0006303">
    <property type="term" value="P:double-strand break repair via nonhomologous end joining"/>
    <property type="evidence" value="ECO:0007669"/>
    <property type="project" value="TreeGrafter"/>
</dbReference>
<evidence type="ECO:0000256" key="1">
    <source>
        <dbReference type="ARBA" id="ARBA00004123"/>
    </source>
</evidence>
<feature type="region of interest" description="Disordered" evidence="6">
    <location>
        <begin position="447"/>
        <end position="675"/>
    </location>
</feature>
<evidence type="ECO:0000256" key="3">
    <source>
        <dbReference type="ARBA" id="ARBA00022763"/>
    </source>
</evidence>
<comment type="subcellular location">
    <subcellularLocation>
        <location evidence="1">Nucleus</location>
    </subcellularLocation>
</comment>
<evidence type="ECO:0000259" key="7">
    <source>
        <dbReference type="SMART" id="SM00849"/>
    </source>
</evidence>
<feature type="compositionally biased region" description="Basic residues" evidence="6">
    <location>
        <begin position="552"/>
        <end position="567"/>
    </location>
</feature>
<dbReference type="EMBL" id="BDIP01001891">
    <property type="protein sequence ID" value="GIQ85340.1"/>
    <property type="molecule type" value="Genomic_DNA"/>
</dbReference>
<dbReference type="InterPro" id="IPR001279">
    <property type="entry name" value="Metallo-B-lactamas"/>
</dbReference>
<feature type="compositionally biased region" description="Low complexity" evidence="6">
    <location>
        <begin position="569"/>
        <end position="582"/>
    </location>
</feature>
<dbReference type="GO" id="GO:0035312">
    <property type="term" value="F:5'-3' DNA exonuclease activity"/>
    <property type="evidence" value="ECO:0007669"/>
    <property type="project" value="TreeGrafter"/>
</dbReference>
<feature type="compositionally biased region" description="Basic and acidic residues" evidence="6">
    <location>
        <begin position="400"/>
        <end position="412"/>
    </location>
</feature>
<keyword evidence="9" id="KW-1185">Reference proteome</keyword>
<feature type="compositionally biased region" description="Polar residues" evidence="6">
    <location>
        <begin position="589"/>
        <end position="608"/>
    </location>
</feature>
<dbReference type="Gene3D" id="3.40.50.12650">
    <property type="match status" value="1"/>
</dbReference>
<dbReference type="Pfam" id="PF07522">
    <property type="entry name" value="DRMBL"/>
    <property type="match status" value="1"/>
</dbReference>
<dbReference type="GO" id="GO:0003684">
    <property type="term" value="F:damaged DNA binding"/>
    <property type="evidence" value="ECO:0007669"/>
    <property type="project" value="TreeGrafter"/>
</dbReference>
<accession>A0A9K3CZC8</accession>
<evidence type="ECO:0000313" key="8">
    <source>
        <dbReference type="EMBL" id="GIQ85340.1"/>
    </source>
</evidence>
<keyword evidence="3" id="KW-0227">DNA damage</keyword>
<dbReference type="OrthoDB" id="262529at2759"/>
<evidence type="ECO:0000256" key="6">
    <source>
        <dbReference type="SAM" id="MobiDB-lite"/>
    </source>
</evidence>
<dbReference type="PANTHER" id="PTHR23240:SF6">
    <property type="entry name" value="DNA CROSS-LINK REPAIR 1A PROTEIN"/>
    <property type="match status" value="1"/>
</dbReference>
<dbReference type="Gene3D" id="3.60.15.10">
    <property type="entry name" value="Ribonuclease Z/Hydroxyacylglutathione hydrolase-like"/>
    <property type="match status" value="1"/>
</dbReference>
<feature type="compositionally biased region" description="Basic and acidic residues" evidence="6">
    <location>
        <begin position="488"/>
        <end position="498"/>
    </location>
</feature>
<evidence type="ECO:0000256" key="4">
    <source>
        <dbReference type="ARBA" id="ARBA00023204"/>
    </source>
</evidence>
<name>A0A9K3CZC8_9EUKA</name>